<evidence type="ECO:0000313" key="2">
    <source>
        <dbReference type="EMBL" id="GEC22212.1"/>
    </source>
</evidence>
<evidence type="ECO:0000256" key="1">
    <source>
        <dbReference type="SAM" id="MobiDB-lite"/>
    </source>
</evidence>
<sequence>MPNLDTIKSAMPSRFSDDSTTDPFEDAKRAFELYRDGNGTQYVQPTGELGLFEKDPDRVPPILHGSDHVNLIAEMQDRRKLVKALADIGANPVARLVDAIAVHDAIVSTTLVPNVPNVMTLTVKDASKAVAEYADQLARIGTAKKAVDGLKIDAYRRIVRTCNDSLSDVLSDPAVRAEFDEAAKLFTESYPLVRECRSIADAAGADDTGAGVAAWHTAKKAVARMDAVVDLVAGFAAPEQVMLGMPTSFRARLGARRVLGISAAPVDSADLFRALTDHGIDGTKVPKGCAWSLYGAQLDASCTLALATDADDLQARRDDYDETRAREIVNAQNGRPSLVAHWGPMP</sequence>
<feature type="region of interest" description="Disordered" evidence="1">
    <location>
        <begin position="1"/>
        <end position="22"/>
    </location>
</feature>
<reference evidence="2 3" key="1">
    <citation type="submission" date="2019-06" db="EMBL/GenBank/DDBJ databases">
        <title>Whole genome shotgun sequence of Pseudonocardia hydrocarbonoxydans NBRC 14498.</title>
        <authorList>
            <person name="Hosoyama A."/>
            <person name="Uohara A."/>
            <person name="Ohji S."/>
            <person name="Ichikawa N."/>
        </authorList>
    </citation>
    <scope>NUCLEOTIDE SEQUENCE [LARGE SCALE GENOMIC DNA]</scope>
    <source>
        <strain evidence="2 3">NBRC 14498</strain>
    </source>
</reference>
<protein>
    <submittedName>
        <fullName evidence="2">Uncharacterized protein</fullName>
    </submittedName>
</protein>
<dbReference type="EMBL" id="BJNG01000040">
    <property type="protein sequence ID" value="GEC22212.1"/>
    <property type="molecule type" value="Genomic_DNA"/>
</dbReference>
<name>A0A4Y3WTJ9_9PSEU</name>
<organism evidence="2 3">
    <name type="scientific">Pseudonocardia hydrocarbonoxydans</name>
    <dbReference type="NCBI Taxonomy" id="76726"/>
    <lineage>
        <taxon>Bacteria</taxon>
        <taxon>Bacillati</taxon>
        <taxon>Actinomycetota</taxon>
        <taxon>Actinomycetes</taxon>
        <taxon>Pseudonocardiales</taxon>
        <taxon>Pseudonocardiaceae</taxon>
        <taxon>Pseudonocardia</taxon>
    </lineage>
</organism>
<proteinExistence type="predicted"/>
<accession>A0A4Y3WTJ9</accession>
<evidence type="ECO:0000313" key="3">
    <source>
        <dbReference type="Proteomes" id="UP000320338"/>
    </source>
</evidence>
<keyword evidence="3" id="KW-1185">Reference proteome</keyword>
<gene>
    <name evidence="2" type="ORF">PHY01_44950</name>
</gene>
<dbReference type="Proteomes" id="UP000320338">
    <property type="component" value="Unassembled WGS sequence"/>
</dbReference>
<dbReference type="AlphaFoldDB" id="A0A4Y3WTJ9"/>
<dbReference type="RefSeq" id="WP_141281475.1">
    <property type="nucleotide sequence ID" value="NZ_BAAARZ010000063.1"/>
</dbReference>
<comment type="caution">
    <text evidence="2">The sequence shown here is derived from an EMBL/GenBank/DDBJ whole genome shotgun (WGS) entry which is preliminary data.</text>
</comment>